<evidence type="ECO:0000313" key="2">
    <source>
        <dbReference type="EMBL" id="SBT06358.1"/>
    </source>
</evidence>
<dbReference type="AlphaFoldDB" id="A0A1A8XQW4"/>
<feature type="region of interest" description="Disordered" evidence="1">
    <location>
        <begin position="1"/>
        <end position="35"/>
    </location>
</feature>
<feature type="compositionally biased region" description="Pro residues" evidence="1">
    <location>
        <begin position="403"/>
        <end position="413"/>
    </location>
</feature>
<organism evidence="2 3">
    <name type="scientific">Candidatus Accumulibacter aalborgensis</name>
    <dbReference type="NCBI Taxonomy" id="1860102"/>
    <lineage>
        <taxon>Bacteria</taxon>
        <taxon>Pseudomonadati</taxon>
        <taxon>Pseudomonadota</taxon>
        <taxon>Betaproteobacteria</taxon>
        <taxon>Candidatus Accumulibacter</taxon>
    </lineage>
</organism>
<dbReference type="Proteomes" id="UP000199169">
    <property type="component" value="Unassembled WGS sequence"/>
</dbReference>
<keyword evidence="3" id="KW-1185">Reference proteome</keyword>
<sequence>MSPMLIQKGRRSPHRESGFALSPLPPFSATRQAGRPKLGQGLELAVADHQQEGVALGVAVGIKANRQLRAGKVAVRENRLLDALASAPAGEGIEGHVGGVESGQSGEARIVREALAVGAGKCQVRWRAALAVNVLGNDDSFGSPATELDQLLGGRPFGGGEANPCVAPADLLEEQSGVDRIGDDQHPVGLAGQHGEGQVSQCVAGIEADLTDDAPAQSLEGLPEIARPALAVGLVAEIVDQDHAAQSLPPKVILRRSEDVRCRRRHDAEKLVIEAGQRVGRRGRRNQHNPGRVELRQHGHRHGAGHRTNDQLDLARQKSGYRLPGHLGVLLVILGDQLDRSTVDAALLVAHLDRKDCAITTPDSEIGDASRKTAQEADSHRLGWRAGDYAEQDRGHRCNGEQPDPPRPPDQSG</sequence>
<name>A0A1A8XQW4_9PROT</name>
<proteinExistence type="predicted"/>
<feature type="region of interest" description="Disordered" evidence="1">
    <location>
        <begin position="360"/>
        <end position="413"/>
    </location>
</feature>
<dbReference type="EMBL" id="FLQX01000107">
    <property type="protein sequence ID" value="SBT06358.1"/>
    <property type="molecule type" value="Genomic_DNA"/>
</dbReference>
<reference evidence="3" key="1">
    <citation type="submission" date="2016-06" db="EMBL/GenBank/DDBJ databases">
        <authorList>
            <person name="McIlroy S.J."/>
            <person name="Karst S.M."/>
            <person name="Albertsen M."/>
        </authorList>
    </citation>
    <scope>NUCLEOTIDE SEQUENCE [LARGE SCALE GENOMIC DNA]</scope>
</reference>
<feature type="compositionally biased region" description="Basic and acidic residues" evidence="1">
    <location>
        <begin position="368"/>
        <end position="381"/>
    </location>
</feature>
<evidence type="ECO:0000256" key="1">
    <source>
        <dbReference type="SAM" id="MobiDB-lite"/>
    </source>
</evidence>
<gene>
    <name evidence="2" type="ORF">ACCAA_310092</name>
</gene>
<protein>
    <submittedName>
        <fullName evidence="2">Uncharacterized protein</fullName>
    </submittedName>
</protein>
<accession>A0A1A8XQW4</accession>
<evidence type="ECO:0000313" key="3">
    <source>
        <dbReference type="Proteomes" id="UP000199169"/>
    </source>
</evidence>